<reference evidence="14" key="2">
    <citation type="journal article" name="Front. Microbiol.">
        <title>Degradative Capacity of Two Strains of Rhodonia placenta: From Phenotype to Genotype.</title>
        <authorList>
            <person name="Kolle M."/>
            <person name="Horta M.A.C."/>
            <person name="Nowrousian M."/>
            <person name="Ohm R.A."/>
            <person name="Benz J.P."/>
            <person name="Pilgard A."/>
        </authorList>
    </citation>
    <scope>NUCLEOTIDE SEQUENCE</scope>
    <source>
        <strain evidence="14">FPRL280</strain>
    </source>
</reference>
<dbReference type="EC" id="5.6.2.4" evidence="9"/>
<dbReference type="Gene3D" id="1.10.486.10">
    <property type="entry name" value="PCRA, domain 4"/>
    <property type="match status" value="1"/>
</dbReference>
<evidence type="ECO:0000256" key="6">
    <source>
        <dbReference type="ARBA" id="ARBA00023125"/>
    </source>
</evidence>
<dbReference type="GO" id="GO:0000725">
    <property type="term" value="P:recombinational repair"/>
    <property type="evidence" value="ECO:0007669"/>
    <property type="project" value="TreeGrafter"/>
</dbReference>
<feature type="domain" description="UvrD-like helicase ATP-binding" evidence="12">
    <location>
        <begin position="1"/>
        <end position="285"/>
    </location>
</feature>
<dbReference type="InterPro" id="IPR013986">
    <property type="entry name" value="DExx_box_DNA_helicase_dom_sf"/>
</dbReference>
<name>A0A8H7U1X8_9APHY</name>
<keyword evidence="5 11" id="KW-0067">ATP-binding</keyword>
<evidence type="ECO:0000256" key="3">
    <source>
        <dbReference type="ARBA" id="ARBA00022801"/>
    </source>
</evidence>
<dbReference type="Proteomes" id="UP000639403">
    <property type="component" value="Unassembled WGS sequence"/>
</dbReference>
<reference evidence="14" key="1">
    <citation type="submission" date="2020-11" db="EMBL/GenBank/DDBJ databases">
        <authorList>
            <person name="Koelle M."/>
            <person name="Horta M.A.C."/>
            <person name="Nowrousian M."/>
            <person name="Ohm R.A."/>
            <person name="Benz P."/>
            <person name="Pilgard A."/>
        </authorList>
    </citation>
    <scope>NUCLEOTIDE SEQUENCE</scope>
    <source>
        <strain evidence="14">FPRL280</strain>
    </source>
</reference>
<dbReference type="SUPFAM" id="SSF52540">
    <property type="entry name" value="P-loop containing nucleoside triphosphate hydrolases"/>
    <property type="match status" value="1"/>
</dbReference>
<dbReference type="Pfam" id="PF13361">
    <property type="entry name" value="UvrD_C"/>
    <property type="match status" value="1"/>
</dbReference>
<dbReference type="GO" id="GO:0005524">
    <property type="term" value="F:ATP binding"/>
    <property type="evidence" value="ECO:0007669"/>
    <property type="project" value="UniProtKB-UniRule"/>
</dbReference>
<evidence type="ECO:0000256" key="11">
    <source>
        <dbReference type="PROSITE-ProRule" id="PRU00560"/>
    </source>
</evidence>
<dbReference type="InterPro" id="IPR014017">
    <property type="entry name" value="DNA_helicase_UvrD-like_C"/>
</dbReference>
<evidence type="ECO:0000256" key="7">
    <source>
        <dbReference type="ARBA" id="ARBA00023235"/>
    </source>
</evidence>
<dbReference type="GO" id="GO:0003677">
    <property type="term" value="F:DNA binding"/>
    <property type="evidence" value="ECO:0007669"/>
    <property type="project" value="UniProtKB-KW"/>
</dbReference>
<dbReference type="AlphaFoldDB" id="A0A8H7U1X8"/>
<evidence type="ECO:0000313" key="14">
    <source>
        <dbReference type="EMBL" id="KAF9814441.1"/>
    </source>
</evidence>
<dbReference type="InterPro" id="IPR000212">
    <property type="entry name" value="DNA_helicase_UvrD/REP"/>
</dbReference>
<dbReference type="InterPro" id="IPR027417">
    <property type="entry name" value="P-loop_NTPase"/>
</dbReference>
<dbReference type="Gene3D" id="1.10.10.160">
    <property type="match status" value="1"/>
</dbReference>
<feature type="binding site" evidence="11">
    <location>
        <begin position="17"/>
        <end position="24"/>
    </location>
    <ligand>
        <name>ATP</name>
        <dbReference type="ChEBI" id="CHEBI:30616"/>
    </ligand>
</feature>
<dbReference type="PROSITE" id="PS51217">
    <property type="entry name" value="UVRD_HELICASE_CTER"/>
    <property type="match status" value="1"/>
</dbReference>
<keyword evidence="6" id="KW-0238">DNA-binding</keyword>
<keyword evidence="7" id="KW-0413">Isomerase</keyword>
<feature type="domain" description="UvrD-like helicase C-terminal" evidence="13">
    <location>
        <begin position="286"/>
        <end position="587"/>
    </location>
</feature>
<evidence type="ECO:0000256" key="10">
    <source>
        <dbReference type="ARBA" id="ARBA00048988"/>
    </source>
</evidence>
<organism evidence="14 15">
    <name type="scientific">Rhodonia placenta</name>
    <dbReference type="NCBI Taxonomy" id="104341"/>
    <lineage>
        <taxon>Eukaryota</taxon>
        <taxon>Fungi</taxon>
        <taxon>Dikarya</taxon>
        <taxon>Basidiomycota</taxon>
        <taxon>Agaricomycotina</taxon>
        <taxon>Agaricomycetes</taxon>
        <taxon>Polyporales</taxon>
        <taxon>Adustoporiaceae</taxon>
        <taxon>Rhodonia</taxon>
    </lineage>
</organism>
<comment type="catalytic activity">
    <reaction evidence="10">
        <text>ATP + H2O = ADP + phosphate + H(+)</text>
        <dbReference type="Rhea" id="RHEA:13065"/>
        <dbReference type="ChEBI" id="CHEBI:15377"/>
        <dbReference type="ChEBI" id="CHEBI:15378"/>
        <dbReference type="ChEBI" id="CHEBI:30616"/>
        <dbReference type="ChEBI" id="CHEBI:43474"/>
        <dbReference type="ChEBI" id="CHEBI:456216"/>
        <dbReference type="EC" id="5.6.2.4"/>
    </reaction>
</comment>
<dbReference type="InterPro" id="IPR014016">
    <property type="entry name" value="UvrD-like_ATP-bd"/>
</dbReference>
<comment type="caution">
    <text evidence="14">The sequence shown here is derived from an EMBL/GenBank/DDBJ whole genome shotgun (WGS) entry which is preliminary data.</text>
</comment>
<protein>
    <recommendedName>
        <fullName evidence="9">DNA 3'-5' helicase</fullName>
        <ecNumber evidence="9">5.6.2.4</ecNumber>
    </recommendedName>
</protein>
<keyword evidence="2 11" id="KW-0547">Nucleotide-binding</keyword>
<dbReference type="GO" id="GO:0043138">
    <property type="term" value="F:3'-5' DNA helicase activity"/>
    <property type="evidence" value="ECO:0007669"/>
    <property type="project" value="UniProtKB-EC"/>
</dbReference>
<evidence type="ECO:0000313" key="15">
    <source>
        <dbReference type="Proteomes" id="UP000639403"/>
    </source>
</evidence>
<dbReference type="PANTHER" id="PTHR11070">
    <property type="entry name" value="UVRD / RECB / PCRA DNA HELICASE FAMILY MEMBER"/>
    <property type="match status" value="1"/>
</dbReference>
<dbReference type="Gene3D" id="3.40.50.300">
    <property type="entry name" value="P-loop containing nucleotide triphosphate hydrolases"/>
    <property type="match status" value="2"/>
</dbReference>
<dbReference type="GO" id="GO:0005634">
    <property type="term" value="C:nucleus"/>
    <property type="evidence" value="ECO:0007669"/>
    <property type="project" value="TreeGrafter"/>
</dbReference>
<keyword evidence="3 11" id="KW-0378">Hydrolase</keyword>
<evidence type="ECO:0000256" key="5">
    <source>
        <dbReference type="ARBA" id="ARBA00022840"/>
    </source>
</evidence>
<dbReference type="Pfam" id="PF00580">
    <property type="entry name" value="UvrD-helicase"/>
    <property type="match status" value="1"/>
</dbReference>
<evidence type="ECO:0000256" key="2">
    <source>
        <dbReference type="ARBA" id="ARBA00022741"/>
    </source>
</evidence>
<evidence type="ECO:0000256" key="4">
    <source>
        <dbReference type="ARBA" id="ARBA00022806"/>
    </source>
</evidence>
<dbReference type="CDD" id="cd17932">
    <property type="entry name" value="DEXQc_UvrD"/>
    <property type="match status" value="1"/>
</dbReference>
<evidence type="ECO:0000259" key="13">
    <source>
        <dbReference type="PROSITE" id="PS51217"/>
    </source>
</evidence>
<comment type="catalytic activity">
    <reaction evidence="8">
        <text>Couples ATP hydrolysis with the unwinding of duplex DNA by translocating in the 3'-5' direction.</text>
        <dbReference type="EC" id="5.6.2.4"/>
    </reaction>
</comment>
<comment type="similarity">
    <text evidence="1">Belongs to the helicase family. UvrD subfamily.</text>
</comment>
<keyword evidence="4 11" id="KW-0347">Helicase</keyword>
<evidence type="ECO:0000256" key="1">
    <source>
        <dbReference type="ARBA" id="ARBA00009922"/>
    </source>
</evidence>
<dbReference type="PANTHER" id="PTHR11070:SF2">
    <property type="entry name" value="ATP-DEPENDENT DNA HELICASE SRS2"/>
    <property type="match status" value="1"/>
</dbReference>
<dbReference type="EMBL" id="JADOXO010000086">
    <property type="protein sequence ID" value="KAF9814441.1"/>
    <property type="molecule type" value="Genomic_DNA"/>
</dbReference>
<proteinExistence type="inferred from homology"/>
<evidence type="ECO:0000259" key="12">
    <source>
        <dbReference type="PROSITE" id="PS51198"/>
    </source>
</evidence>
<evidence type="ECO:0000256" key="8">
    <source>
        <dbReference type="ARBA" id="ARBA00034617"/>
    </source>
</evidence>
<gene>
    <name evidence="14" type="ORF">IEO21_05105</name>
</gene>
<evidence type="ECO:0000256" key="9">
    <source>
        <dbReference type="ARBA" id="ARBA00034808"/>
    </source>
</evidence>
<dbReference type="PROSITE" id="PS51198">
    <property type="entry name" value="UVRD_HELICASE_ATP_BIND"/>
    <property type="match status" value="1"/>
</dbReference>
<accession>A0A8H7U1X8</accession>
<sequence length="686" mass="77298">MHIAVQHPPSIPLQILAGPGSGKTKVLTARIANLISEHNIPPYAICAVTFTNKAASEMRERLTKLIGKAQTSQIKMGTFHALCATFLRRYPRLVGVEGNFTVCDADESKKIVKKLLDKYKEFLIERDISLKEATVLSMISKAKAKGRSAIDLQEEQSNRDNRSSITAEIDRVVAEIYGEYERILRRNNSLDFDDLLVFGVKLFSGHRKVGLWCQHVLVDEFQDTNTIQYELMKCIAAANKCVTIVGDPDQSIYGWRSAEIENLERMQKDYPTTQQIFLEQNYRSTASILAASMAIVSQDNTRVPKTLRTSCPTGPTPVLQSFPYDNNEAAFIAAEIKRLIAVTGGMLGWGDFVILLRLNALSRSIESALQKEGIPNRVLAGHKFFDRLEVKDILAYLQFVDNPHFVPAFSRAINVPGRSIGEKASEMLESGYIPDLLSAAQRLQISPFEVVQRIYDGKTPDIKPPVKRKLASFLPPLRELRKLAQSGMQPPDLIRRFLDLIDYKSHLMKTQPDWESRWDNVQELINYASEVEITASSQQRDYDDVSDGEDTPLRLFLQASMLSTDTETQADDGKEKVTIATCHAAKGLEWPVVMIPAVEKGTFPSSRAEDIHEERRLLYVACTRAQGLLYLSYSTARMVSGEVKRKEPSDFLLPLHGQVRCGLQPNAFWRHVHFTLRTCSAIRHRI</sequence>
<dbReference type="GO" id="GO:0016787">
    <property type="term" value="F:hydrolase activity"/>
    <property type="evidence" value="ECO:0007669"/>
    <property type="project" value="UniProtKB-UniRule"/>
</dbReference>